<dbReference type="SMART" id="SM00666">
    <property type="entry name" value="PB1"/>
    <property type="match status" value="1"/>
</dbReference>
<keyword evidence="4" id="KW-1185">Reference proteome</keyword>
<sequence length="379" mass="41492">MIWSSRVPPVSSSAIEMPGCVNTFSGIGNKPLTDNCPYDVVQRRPFTHKRGHIRIISLRRGIGFQELQKMVDVYGQRMVIKNQLPDEELDTLISVSCDEDLEKMMEEYDWLLKTSPAQKLHVYLFFALEPDTSVPGQGDEGSNLLSSKIPSNDAPRLANDVLRLANDASRVVNDAPRLANDAPKFTNGDPQLANGFSRVAYMRPNQLHFGEDAASLCAAATINTSGPSERILMSTMLQPGQTHSVDPSVRPQGDHLHAKLNLSVMPNLPVYGLRRTPSERPNVASTCDSRYTNSDKRISPGSMHASDSYCLSAQQPVVYVGVSYRAGFSGYPMGVPPSQNLRAGPSPSVNGKIRGQRFIPTPQILAEPKMEESSAGARV</sequence>
<organism evidence="3 4">
    <name type="scientific">Amborella trichopoda</name>
    <dbReference type="NCBI Taxonomy" id="13333"/>
    <lineage>
        <taxon>Eukaryota</taxon>
        <taxon>Viridiplantae</taxon>
        <taxon>Streptophyta</taxon>
        <taxon>Embryophyta</taxon>
        <taxon>Tracheophyta</taxon>
        <taxon>Spermatophyta</taxon>
        <taxon>Magnoliopsida</taxon>
        <taxon>Amborellales</taxon>
        <taxon>Amborellaceae</taxon>
        <taxon>Amborella</taxon>
    </lineage>
</organism>
<dbReference type="Gramene" id="ERN10401">
    <property type="protein sequence ID" value="ERN10401"/>
    <property type="gene ID" value="AMTR_s00026p00152560"/>
</dbReference>
<dbReference type="SUPFAM" id="SSF54277">
    <property type="entry name" value="CAD &amp; PB1 domains"/>
    <property type="match status" value="1"/>
</dbReference>
<dbReference type="EMBL" id="KI392852">
    <property type="protein sequence ID" value="ERN10401.1"/>
    <property type="molecule type" value="Genomic_DNA"/>
</dbReference>
<evidence type="ECO:0000256" key="1">
    <source>
        <dbReference type="SAM" id="MobiDB-lite"/>
    </source>
</evidence>
<proteinExistence type="predicted"/>
<dbReference type="InterPro" id="IPR000270">
    <property type="entry name" value="PB1_dom"/>
</dbReference>
<dbReference type="InterPro" id="IPR053198">
    <property type="entry name" value="Gynoecium_Dev_Regulator"/>
</dbReference>
<evidence type="ECO:0000313" key="3">
    <source>
        <dbReference type="EMBL" id="ERN10401.1"/>
    </source>
</evidence>
<evidence type="ECO:0000259" key="2">
    <source>
        <dbReference type="SMART" id="SM00666"/>
    </source>
</evidence>
<dbReference type="Gene3D" id="3.10.20.90">
    <property type="entry name" value="Phosphatidylinositol 3-kinase Catalytic Subunit, Chain A, domain 1"/>
    <property type="match status" value="1"/>
</dbReference>
<feature type="domain" description="PB1" evidence="2">
    <location>
        <begin position="41"/>
        <end position="127"/>
    </location>
</feature>
<dbReference type="Proteomes" id="UP000017836">
    <property type="component" value="Unassembled WGS sequence"/>
</dbReference>
<dbReference type="PANTHER" id="PTHR31066:SF97">
    <property type="entry name" value="OS03G0401100 PROTEIN"/>
    <property type="match status" value="1"/>
</dbReference>
<feature type="compositionally biased region" description="Polar residues" evidence="1">
    <location>
        <begin position="283"/>
        <end position="292"/>
    </location>
</feature>
<gene>
    <name evidence="3" type="ORF">AMTR_s00026p00152560</name>
</gene>
<evidence type="ECO:0000313" key="4">
    <source>
        <dbReference type="Proteomes" id="UP000017836"/>
    </source>
</evidence>
<feature type="region of interest" description="Disordered" evidence="1">
    <location>
        <begin position="273"/>
        <end position="294"/>
    </location>
</feature>
<dbReference type="PANTHER" id="PTHR31066">
    <property type="entry name" value="OS05G0427100 PROTEIN-RELATED"/>
    <property type="match status" value="1"/>
</dbReference>
<protein>
    <recommendedName>
        <fullName evidence="2">PB1 domain-containing protein</fullName>
    </recommendedName>
</protein>
<accession>W1PRQ6</accession>
<reference evidence="4" key="1">
    <citation type="journal article" date="2013" name="Science">
        <title>The Amborella genome and the evolution of flowering plants.</title>
        <authorList>
            <consortium name="Amborella Genome Project"/>
        </authorList>
    </citation>
    <scope>NUCLEOTIDE SEQUENCE [LARGE SCALE GENOMIC DNA]</scope>
</reference>
<dbReference type="HOGENOM" id="CLU_730255_0_0_1"/>
<name>W1PRQ6_AMBTC</name>
<dbReference type="Pfam" id="PF00564">
    <property type="entry name" value="PB1"/>
    <property type="match status" value="1"/>
</dbReference>
<dbReference type="AlphaFoldDB" id="W1PRQ6"/>